<dbReference type="OrthoDB" id="5406014at2759"/>
<evidence type="ECO:0000313" key="4">
    <source>
        <dbReference type="EMBL" id="PIK35680.1"/>
    </source>
</evidence>
<dbReference type="PROSITE" id="PS50088">
    <property type="entry name" value="ANK_REPEAT"/>
    <property type="match status" value="2"/>
</dbReference>
<keyword evidence="1" id="KW-0677">Repeat</keyword>
<dbReference type="Proteomes" id="UP000230750">
    <property type="component" value="Unassembled WGS sequence"/>
</dbReference>
<dbReference type="AlphaFoldDB" id="A0A2G8JIU8"/>
<accession>A0A2G8JIU8</accession>
<dbReference type="Pfam" id="PF12796">
    <property type="entry name" value="Ank_2"/>
    <property type="match status" value="1"/>
</dbReference>
<reference evidence="4 5" key="1">
    <citation type="journal article" date="2017" name="PLoS Biol.">
        <title>The sea cucumber genome provides insights into morphological evolution and visceral regeneration.</title>
        <authorList>
            <person name="Zhang X."/>
            <person name="Sun L."/>
            <person name="Yuan J."/>
            <person name="Sun Y."/>
            <person name="Gao Y."/>
            <person name="Zhang L."/>
            <person name="Li S."/>
            <person name="Dai H."/>
            <person name="Hamel J.F."/>
            <person name="Liu C."/>
            <person name="Yu Y."/>
            <person name="Liu S."/>
            <person name="Lin W."/>
            <person name="Guo K."/>
            <person name="Jin S."/>
            <person name="Xu P."/>
            <person name="Storey K.B."/>
            <person name="Huan P."/>
            <person name="Zhang T."/>
            <person name="Zhou Y."/>
            <person name="Zhang J."/>
            <person name="Lin C."/>
            <person name="Li X."/>
            <person name="Xing L."/>
            <person name="Huo D."/>
            <person name="Sun M."/>
            <person name="Wang L."/>
            <person name="Mercier A."/>
            <person name="Li F."/>
            <person name="Yang H."/>
            <person name="Xiang J."/>
        </authorList>
    </citation>
    <scope>NUCLEOTIDE SEQUENCE [LARGE SCALE GENOMIC DNA]</scope>
    <source>
        <strain evidence="4">Shaxun</strain>
        <tissue evidence="4">Muscle</tissue>
    </source>
</reference>
<dbReference type="PROSITE" id="PS50297">
    <property type="entry name" value="ANK_REP_REGION"/>
    <property type="match status" value="1"/>
</dbReference>
<feature type="repeat" description="ANK" evidence="3">
    <location>
        <begin position="43"/>
        <end position="79"/>
    </location>
</feature>
<dbReference type="InterPro" id="IPR036770">
    <property type="entry name" value="Ankyrin_rpt-contain_sf"/>
</dbReference>
<dbReference type="PANTHER" id="PTHR24198:SF165">
    <property type="entry name" value="ANKYRIN REPEAT-CONTAINING PROTEIN-RELATED"/>
    <property type="match status" value="1"/>
</dbReference>
<evidence type="ECO:0000256" key="1">
    <source>
        <dbReference type="ARBA" id="ARBA00022737"/>
    </source>
</evidence>
<comment type="caution">
    <text evidence="4">The sequence shown here is derived from an EMBL/GenBank/DDBJ whole genome shotgun (WGS) entry which is preliminary data.</text>
</comment>
<keyword evidence="5" id="KW-1185">Reference proteome</keyword>
<dbReference type="SMART" id="SM00248">
    <property type="entry name" value="ANK"/>
    <property type="match status" value="3"/>
</dbReference>
<evidence type="ECO:0000313" key="5">
    <source>
        <dbReference type="Proteomes" id="UP000230750"/>
    </source>
</evidence>
<gene>
    <name evidence="4" type="ORF">BSL78_27489</name>
</gene>
<sequence length="127" mass="13935">MSMGQLSGASALHDAVAKGKLHLARFILDAVDGKGPVNSQYKYGKTPLLRAVRIENEQIRAKVMILLIKHLADVNAQDNMGRTPLSYACEIFHNDVVSLLVKNNVDPNLEDNNGNTPLANKQMVRLS</sequence>
<evidence type="ECO:0000256" key="3">
    <source>
        <dbReference type="PROSITE-ProRule" id="PRU00023"/>
    </source>
</evidence>
<dbReference type="EMBL" id="MRZV01001839">
    <property type="protein sequence ID" value="PIK35680.1"/>
    <property type="molecule type" value="Genomic_DNA"/>
</dbReference>
<protein>
    <submittedName>
        <fullName evidence="4">Putative ankyrin repeat domain-containing protein 26-like</fullName>
    </submittedName>
</protein>
<evidence type="ECO:0000256" key="2">
    <source>
        <dbReference type="ARBA" id="ARBA00023043"/>
    </source>
</evidence>
<dbReference type="PANTHER" id="PTHR24198">
    <property type="entry name" value="ANKYRIN REPEAT AND PROTEIN KINASE DOMAIN-CONTAINING PROTEIN"/>
    <property type="match status" value="1"/>
</dbReference>
<dbReference type="STRING" id="307972.A0A2G8JIU8"/>
<proteinExistence type="predicted"/>
<keyword evidence="2 3" id="KW-0040">ANK repeat</keyword>
<name>A0A2G8JIU8_STIJA</name>
<dbReference type="Gene3D" id="1.25.40.20">
    <property type="entry name" value="Ankyrin repeat-containing domain"/>
    <property type="match status" value="2"/>
</dbReference>
<feature type="repeat" description="ANK" evidence="3">
    <location>
        <begin position="80"/>
        <end position="112"/>
    </location>
</feature>
<dbReference type="InterPro" id="IPR002110">
    <property type="entry name" value="Ankyrin_rpt"/>
</dbReference>
<dbReference type="SUPFAM" id="SSF48403">
    <property type="entry name" value="Ankyrin repeat"/>
    <property type="match status" value="1"/>
</dbReference>
<organism evidence="4 5">
    <name type="scientific">Stichopus japonicus</name>
    <name type="common">Sea cucumber</name>
    <dbReference type="NCBI Taxonomy" id="307972"/>
    <lineage>
        <taxon>Eukaryota</taxon>
        <taxon>Metazoa</taxon>
        <taxon>Echinodermata</taxon>
        <taxon>Eleutherozoa</taxon>
        <taxon>Echinozoa</taxon>
        <taxon>Holothuroidea</taxon>
        <taxon>Aspidochirotacea</taxon>
        <taxon>Aspidochirotida</taxon>
        <taxon>Stichopodidae</taxon>
        <taxon>Apostichopus</taxon>
    </lineage>
</organism>